<evidence type="ECO:0000256" key="6">
    <source>
        <dbReference type="SAM" id="Phobius"/>
    </source>
</evidence>
<feature type="transmembrane region" description="Helical" evidence="6">
    <location>
        <begin position="369"/>
        <end position="392"/>
    </location>
</feature>
<dbReference type="PIRSF" id="PIRSF015665">
    <property type="entry name" value="CHOPT"/>
    <property type="match status" value="1"/>
</dbReference>
<sequence length="416" mass="47163">LRMFEVFERIITAFKEESMLSQAQLKRLLEHRYCSQDRSILSELFMNNFWNWLVERYPLWIAPNALTFVGLMTNVASTLILAWYSPDAKQTAPLWVYLICALSLFFYQSLDATDGKQARRTETATPLGELFDHGCDSVSQTFIVMQICMALQLGYYPIVVMLFWVSATLLFYCAHWQAYVSGMLRFGSCLIALTKLYNRMFQRLVSSMMRFRFDVIEAQFCIMAICTVTSICGPEVWKNELFGIELKILITALAAVAAVIALYSPLTVVFTGGVGKNGSTVADTSVLFPAVPLAAVVLPSMIIFCKSTSNAFLTHIVLYFIMFGIVSAKITCKLVIGHMTKSELQLSDSVFCGPLALFFNQYFDTAINEYPLLLICLVWCAFYFICQSVLLVKQICNFLKIECFRIPTSKSIRVRK</sequence>
<evidence type="ECO:0000256" key="1">
    <source>
        <dbReference type="ARBA" id="ARBA00004370"/>
    </source>
</evidence>
<feature type="transmembrane region" description="Helical" evidence="6">
    <location>
        <begin position="310"/>
        <end position="332"/>
    </location>
</feature>
<dbReference type="EMBL" id="JYDH01000089">
    <property type="protein sequence ID" value="KRY32980.1"/>
    <property type="molecule type" value="Genomic_DNA"/>
</dbReference>
<evidence type="ECO:0000313" key="8">
    <source>
        <dbReference type="Proteomes" id="UP000054776"/>
    </source>
</evidence>
<feature type="transmembrane region" description="Helical" evidence="6">
    <location>
        <begin position="153"/>
        <end position="172"/>
    </location>
</feature>
<protein>
    <submittedName>
        <fullName evidence="7">Choline/ethanolaminephosphotransferase 1</fullName>
    </submittedName>
</protein>
<proteinExistence type="inferred from homology"/>
<name>A0A0V1B7L4_TRISP</name>
<keyword evidence="6" id="KW-0812">Transmembrane</keyword>
<comment type="similarity">
    <text evidence="2 5">Belongs to the CDP-alcohol phosphatidyltransferase class-I family.</text>
</comment>
<dbReference type="PANTHER" id="PTHR10414">
    <property type="entry name" value="ETHANOLAMINEPHOSPHOTRANSFERASE"/>
    <property type="match status" value="1"/>
</dbReference>
<reference evidence="7 8" key="1">
    <citation type="submission" date="2015-01" db="EMBL/GenBank/DDBJ databases">
        <title>Evolution of Trichinella species and genotypes.</title>
        <authorList>
            <person name="Korhonen P.K."/>
            <person name="Edoardo P."/>
            <person name="Giuseppe L.R."/>
            <person name="Gasser R.B."/>
        </authorList>
    </citation>
    <scope>NUCLEOTIDE SEQUENCE [LARGE SCALE GENOMIC DNA]</scope>
    <source>
        <strain evidence="7">ISS3</strain>
    </source>
</reference>
<organism evidence="7 8">
    <name type="scientific">Trichinella spiralis</name>
    <name type="common">Trichina worm</name>
    <dbReference type="NCBI Taxonomy" id="6334"/>
    <lineage>
        <taxon>Eukaryota</taxon>
        <taxon>Metazoa</taxon>
        <taxon>Ecdysozoa</taxon>
        <taxon>Nematoda</taxon>
        <taxon>Enoplea</taxon>
        <taxon>Dorylaimia</taxon>
        <taxon>Trichinellida</taxon>
        <taxon>Trichinellidae</taxon>
        <taxon>Trichinella</taxon>
    </lineage>
</organism>
<evidence type="ECO:0000256" key="4">
    <source>
        <dbReference type="ARBA" id="ARBA00023136"/>
    </source>
</evidence>
<dbReference type="Proteomes" id="UP000054776">
    <property type="component" value="Unassembled WGS sequence"/>
</dbReference>
<dbReference type="GO" id="GO:0005789">
    <property type="term" value="C:endoplasmic reticulum membrane"/>
    <property type="evidence" value="ECO:0007669"/>
    <property type="project" value="TreeGrafter"/>
</dbReference>
<feature type="transmembrane region" description="Helical" evidence="6">
    <location>
        <begin position="92"/>
        <end position="110"/>
    </location>
</feature>
<keyword evidence="6" id="KW-1133">Transmembrane helix</keyword>
<feature type="transmembrane region" description="Helical" evidence="6">
    <location>
        <begin position="249"/>
        <end position="274"/>
    </location>
</feature>
<evidence type="ECO:0000313" key="7">
    <source>
        <dbReference type="EMBL" id="KRY32980.1"/>
    </source>
</evidence>
<dbReference type="Gene3D" id="1.20.120.1760">
    <property type="match status" value="1"/>
</dbReference>
<dbReference type="GO" id="GO:0005794">
    <property type="term" value="C:Golgi apparatus"/>
    <property type="evidence" value="ECO:0007669"/>
    <property type="project" value="TreeGrafter"/>
</dbReference>
<dbReference type="InterPro" id="IPR043130">
    <property type="entry name" value="CDP-OH_PTrfase_TM_dom"/>
</dbReference>
<evidence type="ECO:0000256" key="3">
    <source>
        <dbReference type="ARBA" id="ARBA00022679"/>
    </source>
</evidence>
<feature type="transmembrane region" description="Helical" evidence="6">
    <location>
        <begin position="218"/>
        <end position="237"/>
    </location>
</feature>
<keyword evidence="4 6" id="KW-0472">Membrane</keyword>
<dbReference type="AlphaFoldDB" id="A0A0V1B7L4"/>
<keyword evidence="3 5" id="KW-0808">Transferase</keyword>
<dbReference type="Pfam" id="PF01066">
    <property type="entry name" value="CDP-OH_P_transf"/>
    <property type="match status" value="1"/>
</dbReference>
<keyword evidence="8" id="KW-1185">Reference proteome</keyword>
<dbReference type="PROSITE" id="PS00379">
    <property type="entry name" value="CDP_ALCOHOL_P_TRANSF"/>
    <property type="match status" value="1"/>
</dbReference>
<dbReference type="STRING" id="6334.A0A0V1B7L4"/>
<evidence type="ECO:0000256" key="5">
    <source>
        <dbReference type="RuleBase" id="RU003750"/>
    </source>
</evidence>
<feature type="non-terminal residue" evidence="7">
    <location>
        <position position="1"/>
    </location>
</feature>
<evidence type="ECO:0000256" key="2">
    <source>
        <dbReference type="ARBA" id="ARBA00010441"/>
    </source>
</evidence>
<dbReference type="FunCoup" id="A0A0V1B7L4">
    <property type="interactions" value="1955"/>
</dbReference>
<dbReference type="OrthoDB" id="196717at2759"/>
<dbReference type="GO" id="GO:0004142">
    <property type="term" value="F:diacylglycerol cholinephosphotransferase activity"/>
    <property type="evidence" value="ECO:0007669"/>
    <property type="project" value="TreeGrafter"/>
</dbReference>
<comment type="subcellular location">
    <subcellularLocation>
        <location evidence="1">Membrane</location>
    </subcellularLocation>
</comment>
<dbReference type="InParanoid" id="A0A0V1B7L4"/>
<dbReference type="GO" id="GO:0004307">
    <property type="term" value="F:ethanolaminephosphotransferase activity"/>
    <property type="evidence" value="ECO:0007669"/>
    <property type="project" value="TreeGrafter"/>
</dbReference>
<gene>
    <name evidence="7" type="primary">Cept1</name>
    <name evidence="7" type="ORF">T01_15298</name>
</gene>
<accession>A0A0V1B7L4</accession>
<dbReference type="eggNOG" id="KOG2877">
    <property type="taxonomic scope" value="Eukaryota"/>
</dbReference>
<dbReference type="InterPro" id="IPR048254">
    <property type="entry name" value="CDP_ALCOHOL_P_TRANSF_CS"/>
</dbReference>
<dbReference type="PANTHER" id="PTHR10414:SF37">
    <property type="entry name" value="BB IN A BOXCAR, ISOFORM C"/>
    <property type="match status" value="1"/>
</dbReference>
<feature type="transmembrane region" description="Helical" evidence="6">
    <location>
        <begin position="65"/>
        <end position="86"/>
    </location>
</feature>
<dbReference type="GO" id="GO:0006646">
    <property type="term" value="P:phosphatidylethanolamine biosynthetic process"/>
    <property type="evidence" value="ECO:0007669"/>
    <property type="project" value="TreeGrafter"/>
</dbReference>
<dbReference type="InterPro" id="IPR014472">
    <property type="entry name" value="CHOPT"/>
</dbReference>
<dbReference type="InterPro" id="IPR000462">
    <property type="entry name" value="CDP-OH_P_trans"/>
</dbReference>
<feature type="transmembrane region" description="Helical" evidence="6">
    <location>
        <begin position="286"/>
        <end position="304"/>
    </location>
</feature>
<comment type="caution">
    <text evidence="7">The sequence shown here is derived from an EMBL/GenBank/DDBJ whole genome shotgun (WGS) entry which is preliminary data.</text>
</comment>